<dbReference type="Proteomes" id="UP000234748">
    <property type="component" value="Unassembled WGS sequence"/>
</dbReference>
<dbReference type="RefSeq" id="WP_101641180.1">
    <property type="nucleotide sequence ID" value="NZ_PGUY01000022.1"/>
</dbReference>
<dbReference type="InterPro" id="IPR019618">
    <property type="entry name" value="Spore_germination_GerPA"/>
</dbReference>
<name>A0A2N5M7V1_9BACI</name>
<comment type="similarity">
    <text evidence="1">Belongs to the GerPA/GerPF family.</text>
</comment>
<dbReference type="AlphaFoldDB" id="A0A2N5M7V1"/>
<comment type="caution">
    <text evidence="2">The sequence shown here is derived from an EMBL/GenBank/DDBJ whole genome shotgun (WGS) entry which is preliminary data.</text>
</comment>
<proteinExistence type="inferred from homology"/>
<evidence type="ECO:0000256" key="1">
    <source>
        <dbReference type="ARBA" id="ARBA00008103"/>
    </source>
</evidence>
<sequence length="73" mass="7209">MPSFVGPVQITSVATGGIAHFGDALVISPKEATKSVSGSGAGNTGLLILTNTLANGNLVNDANLVDQAMVGNN</sequence>
<dbReference type="Pfam" id="PF10676">
    <property type="entry name" value="gerPA"/>
    <property type="match status" value="1"/>
</dbReference>
<dbReference type="PANTHER" id="PTHR37808">
    <property type="entry name" value="SPORE GERMINATION PROTEIN-LIKE PROTEIN YDZR-RELATED"/>
    <property type="match status" value="1"/>
</dbReference>
<dbReference type="PANTHER" id="PTHR37808:SF1">
    <property type="entry name" value="SPORE GERMINATION PROTEIN-LIKE PROTEIN YDZR"/>
    <property type="match status" value="1"/>
</dbReference>
<dbReference type="EMBL" id="PGUY01000022">
    <property type="protein sequence ID" value="PLT30427.1"/>
    <property type="molecule type" value="Genomic_DNA"/>
</dbReference>
<dbReference type="OrthoDB" id="2382149at2"/>
<accession>A0A2N5M7V1</accession>
<evidence type="ECO:0000313" key="2">
    <source>
        <dbReference type="EMBL" id="PLT30427.1"/>
    </source>
</evidence>
<reference evidence="2 3" key="1">
    <citation type="submission" date="2017-11" db="EMBL/GenBank/DDBJ databases">
        <title>Comparitive Functional Genomics of Dry Heat Resistant strains isolated from the Viking Spacecraft.</title>
        <authorList>
            <person name="Seuylemezian A."/>
            <person name="Cooper K."/>
            <person name="Vaishampayan P."/>
        </authorList>
    </citation>
    <scope>NUCLEOTIDE SEQUENCE [LARGE SCALE GENOMIC DNA]</scope>
    <source>
        <strain evidence="2 3">V1-29</strain>
    </source>
</reference>
<evidence type="ECO:0000313" key="3">
    <source>
        <dbReference type="Proteomes" id="UP000234748"/>
    </source>
</evidence>
<organism evidence="2 3">
    <name type="scientific">Peribacillus deserti</name>
    <dbReference type="NCBI Taxonomy" id="673318"/>
    <lineage>
        <taxon>Bacteria</taxon>
        <taxon>Bacillati</taxon>
        <taxon>Bacillota</taxon>
        <taxon>Bacilli</taxon>
        <taxon>Bacillales</taxon>
        <taxon>Bacillaceae</taxon>
        <taxon>Peribacillus</taxon>
    </lineage>
</organism>
<gene>
    <name evidence="2" type="ORF">CUU66_08120</name>
</gene>
<keyword evidence="3" id="KW-1185">Reference proteome</keyword>
<protein>
    <recommendedName>
        <fullName evidence="4">Spore germination protein</fullName>
    </recommendedName>
</protein>
<evidence type="ECO:0008006" key="4">
    <source>
        <dbReference type="Google" id="ProtNLM"/>
    </source>
</evidence>